<evidence type="ECO:0000313" key="4">
    <source>
        <dbReference type="EMBL" id="PSL51703.1"/>
    </source>
</evidence>
<name>A0A2P8HZS1_SACCR</name>
<protein>
    <recommendedName>
        <fullName evidence="2">Anti-sigma factor antagonist</fullName>
    </recommendedName>
</protein>
<dbReference type="AlphaFoldDB" id="A0A2P8HZS1"/>
<feature type="domain" description="STAS" evidence="3">
    <location>
        <begin position="7"/>
        <end position="116"/>
    </location>
</feature>
<dbReference type="Proteomes" id="UP000241118">
    <property type="component" value="Unassembled WGS sequence"/>
</dbReference>
<sequence>MTESAHRLTTTELDRGILLVGVSGALDAATHRPVVNELDAVFEARPPGVVLDLSEVEFMGSVGIAMLVNCHHRADRLRIPLAVVANSRAVLRPLQISQVDAALPLHPSVDEAVAAVRLVST</sequence>
<dbReference type="GO" id="GO:0043856">
    <property type="term" value="F:anti-sigma factor antagonist activity"/>
    <property type="evidence" value="ECO:0007669"/>
    <property type="project" value="InterPro"/>
</dbReference>
<dbReference type="CDD" id="cd07043">
    <property type="entry name" value="STAS_anti-anti-sigma_factors"/>
    <property type="match status" value="1"/>
</dbReference>
<evidence type="ECO:0000256" key="1">
    <source>
        <dbReference type="ARBA" id="ARBA00009013"/>
    </source>
</evidence>
<dbReference type="PROSITE" id="PS50801">
    <property type="entry name" value="STAS"/>
    <property type="match status" value="1"/>
</dbReference>
<evidence type="ECO:0000256" key="2">
    <source>
        <dbReference type="RuleBase" id="RU003749"/>
    </source>
</evidence>
<dbReference type="Gene3D" id="3.30.750.24">
    <property type="entry name" value="STAS domain"/>
    <property type="match status" value="1"/>
</dbReference>
<dbReference type="OrthoDB" id="3576811at2"/>
<comment type="caution">
    <text evidence="4">The sequence shown here is derived from an EMBL/GenBank/DDBJ whole genome shotgun (WGS) entry which is preliminary data.</text>
</comment>
<dbReference type="EMBL" id="PYAX01000018">
    <property type="protein sequence ID" value="PSL51703.1"/>
    <property type="molecule type" value="Genomic_DNA"/>
</dbReference>
<organism evidence="4 5">
    <name type="scientific">Saccharothrix carnea</name>
    <dbReference type="NCBI Taxonomy" id="1280637"/>
    <lineage>
        <taxon>Bacteria</taxon>
        <taxon>Bacillati</taxon>
        <taxon>Actinomycetota</taxon>
        <taxon>Actinomycetes</taxon>
        <taxon>Pseudonocardiales</taxon>
        <taxon>Pseudonocardiaceae</taxon>
        <taxon>Saccharothrix</taxon>
    </lineage>
</organism>
<dbReference type="InterPro" id="IPR002645">
    <property type="entry name" value="STAS_dom"/>
</dbReference>
<dbReference type="Pfam" id="PF01740">
    <property type="entry name" value="STAS"/>
    <property type="match status" value="1"/>
</dbReference>
<dbReference type="PANTHER" id="PTHR33495">
    <property type="entry name" value="ANTI-SIGMA FACTOR ANTAGONIST TM_1081-RELATED-RELATED"/>
    <property type="match status" value="1"/>
</dbReference>
<dbReference type="InterPro" id="IPR036513">
    <property type="entry name" value="STAS_dom_sf"/>
</dbReference>
<keyword evidence="5" id="KW-1185">Reference proteome</keyword>
<dbReference type="InterPro" id="IPR003658">
    <property type="entry name" value="Anti-sigma_ant"/>
</dbReference>
<reference evidence="4 5" key="1">
    <citation type="submission" date="2018-03" db="EMBL/GenBank/DDBJ databases">
        <title>Genomic Encyclopedia of Type Strains, Phase III (KMG-III): the genomes of soil and plant-associated and newly described type strains.</title>
        <authorList>
            <person name="Whitman W."/>
        </authorList>
    </citation>
    <scope>NUCLEOTIDE SEQUENCE [LARGE SCALE GENOMIC DNA]</scope>
    <source>
        <strain evidence="4 5">CGMCC 4.7097</strain>
    </source>
</reference>
<comment type="similarity">
    <text evidence="1 2">Belongs to the anti-sigma-factor antagonist family.</text>
</comment>
<dbReference type="SUPFAM" id="SSF52091">
    <property type="entry name" value="SpoIIaa-like"/>
    <property type="match status" value="1"/>
</dbReference>
<dbReference type="NCBIfam" id="TIGR00377">
    <property type="entry name" value="ant_ant_sig"/>
    <property type="match status" value="1"/>
</dbReference>
<proteinExistence type="inferred from homology"/>
<accession>A0A2P8HZS1</accession>
<dbReference type="RefSeq" id="WP_106619585.1">
    <property type="nucleotide sequence ID" value="NZ_PYAX01000018.1"/>
</dbReference>
<evidence type="ECO:0000259" key="3">
    <source>
        <dbReference type="PROSITE" id="PS50801"/>
    </source>
</evidence>
<evidence type="ECO:0000313" key="5">
    <source>
        <dbReference type="Proteomes" id="UP000241118"/>
    </source>
</evidence>
<gene>
    <name evidence="4" type="ORF">B0I31_11816</name>
</gene>
<dbReference type="PANTHER" id="PTHR33495:SF2">
    <property type="entry name" value="ANTI-SIGMA FACTOR ANTAGONIST TM_1081-RELATED"/>
    <property type="match status" value="1"/>
</dbReference>